<dbReference type="InterPro" id="IPR021759">
    <property type="entry name" value="WxLIP_HBD"/>
</dbReference>
<dbReference type="Pfam" id="PF11797">
    <property type="entry name" value="WxLIP_HBD"/>
    <property type="match status" value="1"/>
</dbReference>
<dbReference type="InterPro" id="IPR010317">
    <property type="entry name" value="WxLIP_PGBD"/>
</dbReference>
<evidence type="ECO:0000256" key="1">
    <source>
        <dbReference type="SAM" id="MobiDB-lite"/>
    </source>
</evidence>
<reference evidence="5 6" key="1">
    <citation type="submission" date="2016-09" db="EMBL/GenBank/DDBJ databases">
        <title>Vagococcus teuberi sp. nov., isolated from the Malian artisanal sour milk fene.</title>
        <authorList>
            <person name="Wullschleger S."/>
            <person name="Seifert C."/>
            <person name="Baumgartner S."/>
            <person name="Lacroix C."/>
            <person name="Bonfoh B."/>
            <person name="Stevens M.J."/>
            <person name="Meile L."/>
        </authorList>
    </citation>
    <scope>NUCLEOTIDE SEQUENCE [LARGE SCALE GENOMIC DNA]</scope>
    <source>
        <strain evidence="5 6">DSM 21459</strain>
    </source>
</reference>
<keyword evidence="6" id="KW-1185">Reference proteome</keyword>
<feature type="domain" description="WxL Interacting Protein peptidoglycan binding" evidence="3">
    <location>
        <begin position="20"/>
        <end position="139"/>
    </location>
</feature>
<dbReference type="EMBL" id="CP017267">
    <property type="protein sequence ID" value="APB32283.1"/>
    <property type="molecule type" value="Genomic_DNA"/>
</dbReference>
<feature type="domain" description="WxL Interacting Protein host binding" evidence="4">
    <location>
        <begin position="155"/>
        <end position="290"/>
    </location>
</feature>
<name>A0A1J0A8N2_9ENTE</name>
<dbReference type="STRING" id="519472.BHY08_10005"/>
<evidence type="ECO:0000313" key="5">
    <source>
        <dbReference type="EMBL" id="APB32283.1"/>
    </source>
</evidence>
<dbReference type="AlphaFoldDB" id="A0A1J0A8N2"/>
<sequence length="367" mass="41386">MVIPFIYADVVKASNEDLTYTISVKPVSNQIDKQATYYDLLVEPSQKETLTVIVSNTGKEEKTLRVTPTNAITNQNGVIDYSRQDKDYKYDSNLKIPFTSLVEKEKQVTVPAGKSEEVRFEMTVPKEPFKGMILGGFLVDVVESEQGTDNSASGGVKIVNKFQLVKAVMLRESEETVKPEVVLNEVKPDLVSYRTAVTANLQNTEPTMFGDMTVEAKVTEKGKKEILKSDTKKGLEMAPNSNFDYPIMWNNERLDPGEYTLSLLATSGTKKWQFTKDFTITKDESNKLNKEAVELEEPEKPYWLYILIIAIFILLSLILLVLVLRHRAKLKQQQKKAKRGSHATGHKTKGGHKGGSKKRSRKSDRKE</sequence>
<protein>
    <submittedName>
        <fullName evidence="5">Uncharacterized protein</fullName>
    </submittedName>
</protein>
<proteinExistence type="predicted"/>
<dbReference type="KEGG" id="vte:BHY08_10005"/>
<keyword evidence="2" id="KW-1133">Transmembrane helix</keyword>
<accession>A0A1J0A8N2</accession>
<feature type="region of interest" description="Disordered" evidence="1">
    <location>
        <begin position="332"/>
        <end position="367"/>
    </location>
</feature>
<dbReference type="Pfam" id="PF06030">
    <property type="entry name" value="WxLIP_PGBD"/>
    <property type="match status" value="1"/>
</dbReference>
<evidence type="ECO:0000313" key="6">
    <source>
        <dbReference type="Proteomes" id="UP000191200"/>
    </source>
</evidence>
<dbReference type="Proteomes" id="UP000191200">
    <property type="component" value="Chromosome"/>
</dbReference>
<evidence type="ECO:0000259" key="3">
    <source>
        <dbReference type="Pfam" id="PF06030"/>
    </source>
</evidence>
<organism evidence="5 6">
    <name type="scientific">Vagococcus teuberi</name>
    <dbReference type="NCBI Taxonomy" id="519472"/>
    <lineage>
        <taxon>Bacteria</taxon>
        <taxon>Bacillati</taxon>
        <taxon>Bacillota</taxon>
        <taxon>Bacilli</taxon>
        <taxon>Lactobacillales</taxon>
        <taxon>Enterococcaceae</taxon>
        <taxon>Vagococcus</taxon>
    </lineage>
</organism>
<evidence type="ECO:0000259" key="4">
    <source>
        <dbReference type="Pfam" id="PF11797"/>
    </source>
</evidence>
<feature type="transmembrane region" description="Helical" evidence="2">
    <location>
        <begin position="302"/>
        <end position="324"/>
    </location>
</feature>
<gene>
    <name evidence="5" type="ORF">BHY08_10005</name>
</gene>
<keyword evidence="2" id="KW-0812">Transmembrane</keyword>
<evidence type="ECO:0000256" key="2">
    <source>
        <dbReference type="SAM" id="Phobius"/>
    </source>
</evidence>
<keyword evidence="2" id="KW-0472">Membrane</keyword>